<feature type="region of interest" description="Disordered" evidence="1">
    <location>
        <begin position="25"/>
        <end position="61"/>
    </location>
</feature>
<keyword evidence="2" id="KW-0732">Signal</keyword>
<dbReference type="EMBL" id="JBHTEY010000004">
    <property type="protein sequence ID" value="MFC7618518.1"/>
    <property type="molecule type" value="Genomic_DNA"/>
</dbReference>
<feature type="signal peptide" evidence="2">
    <location>
        <begin position="1"/>
        <end position="26"/>
    </location>
</feature>
<reference evidence="5" key="1">
    <citation type="journal article" date="2019" name="Int. J. Syst. Evol. Microbiol.">
        <title>The Global Catalogue of Microorganisms (GCM) 10K type strain sequencing project: providing services to taxonomists for standard genome sequencing and annotation.</title>
        <authorList>
            <consortium name="The Broad Institute Genomics Platform"/>
            <consortium name="The Broad Institute Genome Sequencing Center for Infectious Disease"/>
            <person name="Wu L."/>
            <person name="Ma J."/>
        </authorList>
    </citation>
    <scope>NUCLEOTIDE SEQUENCE [LARGE SCALE GENOMIC DNA]</scope>
    <source>
        <strain evidence="5">JCM 17695</strain>
    </source>
</reference>
<proteinExistence type="predicted"/>
<accession>A0ABW2TZ55</accession>
<sequence length="199" mass="20159">MRWRMVGPIGLLGLLAACGGAPPVQEAGSTPSLAAPPTSTTTTTTADATSPATTASRATDSTDCTSSELSLSIAEGDAAAGTVYRKIVFTNKGGRTCTLHGFPGVSYVAGEDGHQVGPAAFRDGVKGAPVSLPPGDTAFAPVGFVNVRNYDAAVCKPTEVRGLRVYPPQETASLFVALKGLGCAGNPPGNQLVVKTVQR</sequence>
<comment type="caution">
    <text evidence="4">The sequence shown here is derived from an EMBL/GenBank/DDBJ whole genome shotgun (WGS) entry which is preliminary data.</text>
</comment>
<dbReference type="InterPro" id="IPR025326">
    <property type="entry name" value="DUF4232"/>
</dbReference>
<evidence type="ECO:0000256" key="2">
    <source>
        <dbReference type="SAM" id="SignalP"/>
    </source>
</evidence>
<evidence type="ECO:0000313" key="5">
    <source>
        <dbReference type="Proteomes" id="UP001596512"/>
    </source>
</evidence>
<evidence type="ECO:0000259" key="3">
    <source>
        <dbReference type="Pfam" id="PF14016"/>
    </source>
</evidence>
<keyword evidence="5" id="KW-1185">Reference proteome</keyword>
<feature type="chain" id="PRO_5045968286" evidence="2">
    <location>
        <begin position="27"/>
        <end position="199"/>
    </location>
</feature>
<dbReference type="PROSITE" id="PS51257">
    <property type="entry name" value="PROKAR_LIPOPROTEIN"/>
    <property type="match status" value="1"/>
</dbReference>
<feature type="domain" description="DUF4232" evidence="3">
    <location>
        <begin position="64"/>
        <end position="198"/>
    </location>
</feature>
<organism evidence="4 5">
    <name type="scientific">Actinokineospora soli</name>
    <dbReference type="NCBI Taxonomy" id="1048753"/>
    <lineage>
        <taxon>Bacteria</taxon>
        <taxon>Bacillati</taxon>
        <taxon>Actinomycetota</taxon>
        <taxon>Actinomycetes</taxon>
        <taxon>Pseudonocardiales</taxon>
        <taxon>Pseudonocardiaceae</taxon>
        <taxon>Actinokineospora</taxon>
    </lineage>
</organism>
<name>A0ABW2TZ55_9PSEU</name>
<dbReference type="Pfam" id="PF14016">
    <property type="entry name" value="DUF4232"/>
    <property type="match status" value="1"/>
</dbReference>
<protein>
    <submittedName>
        <fullName evidence="4">DUF4232 domain-containing protein</fullName>
    </submittedName>
</protein>
<gene>
    <name evidence="4" type="ORF">ACFQV2_39460</name>
</gene>
<evidence type="ECO:0000256" key="1">
    <source>
        <dbReference type="SAM" id="MobiDB-lite"/>
    </source>
</evidence>
<dbReference type="Proteomes" id="UP001596512">
    <property type="component" value="Unassembled WGS sequence"/>
</dbReference>
<evidence type="ECO:0000313" key="4">
    <source>
        <dbReference type="EMBL" id="MFC7618518.1"/>
    </source>
</evidence>